<dbReference type="EMBL" id="CAJNOC010003388">
    <property type="protein sequence ID" value="CAF0980507.1"/>
    <property type="molecule type" value="Genomic_DNA"/>
</dbReference>
<dbReference type="OrthoDB" id="10607644at2759"/>
<evidence type="ECO:0008006" key="5">
    <source>
        <dbReference type="Google" id="ProtNLM"/>
    </source>
</evidence>
<accession>A0A814FIH7</accession>
<proteinExistence type="predicted"/>
<protein>
    <recommendedName>
        <fullName evidence="5">Transmembrane protein</fullName>
    </recommendedName>
</protein>
<feature type="region of interest" description="Disordered" evidence="1">
    <location>
        <begin position="352"/>
        <end position="371"/>
    </location>
</feature>
<name>A0A814FIH7_9BILA</name>
<keyword evidence="2" id="KW-1133">Transmembrane helix</keyword>
<organism evidence="3 4">
    <name type="scientific">Brachionus calyciflorus</name>
    <dbReference type="NCBI Taxonomy" id="104777"/>
    <lineage>
        <taxon>Eukaryota</taxon>
        <taxon>Metazoa</taxon>
        <taxon>Spiralia</taxon>
        <taxon>Gnathifera</taxon>
        <taxon>Rotifera</taxon>
        <taxon>Eurotatoria</taxon>
        <taxon>Monogononta</taxon>
        <taxon>Pseudotrocha</taxon>
        <taxon>Ploima</taxon>
        <taxon>Brachionidae</taxon>
        <taxon>Brachionus</taxon>
    </lineage>
</organism>
<feature type="transmembrane region" description="Helical" evidence="2">
    <location>
        <begin position="18"/>
        <end position="38"/>
    </location>
</feature>
<feature type="transmembrane region" description="Helical" evidence="2">
    <location>
        <begin position="83"/>
        <end position="103"/>
    </location>
</feature>
<keyword evidence="2" id="KW-0472">Membrane</keyword>
<dbReference type="Proteomes" id="UP000663879">
    <property type="component" value="Unassembled WGS sequence"/>
</dbReference>
<evidence type="ECO:0000256" key="1">
    <source>
        <dbReference type="SAM" id="MobiDB-lite"/>
    </source>
</evidence>
<keyword evidence="2" id="KW-0812">Transmembrane</keyword>
<keyword evidence="4" id="KW-1185">Reference proteome</keyword>
<gene>
    <name evidence="3" type="ORF">OXX778_LOCUS15392</name>
</gene>
<reference evidence="3" key="1">
    <citation type="submission" date="2021-02" db="EMBL/GenBank/DDBJ databases">
        <authorList>
            <person name="Nowell W R."/>
        </authorList>
    </citation>
    <scope>NUCLEOTIDE SEQUENCE</scope>
    <source>
        <strain evidence="3">Ploen Becks lab</strain>
    </source>
</reference>
<evidence type="ECO:0000313" key="4">
    <source>
        <dbReference type="Proteomes" id="UP000663879"/>
    </source>
</evidence>
<dbReference type="AlphaFoldDB" id="A0A814FIH7"/>
<evidence type="ECO:0000313" key="3">
    <source>
        <dbReference type="EMBL" id="CAF0980507.1"/>
    </source>
</evidence>
<evidence type="ECO:0000256" key="2">
    <source>
        <dbReference type="SAM" id="Phobius"/>
    </source>
</evidence>
<sequence length="388" mass="45189">MTFITKQKLNLNLTSIQVLIYFTIQFILVLTSSYFWFFNSFDFYQQNQDKTTLLSLIIEQKNRIVLLNLIELEEKIKMRQFELVIVIGSFIISVLSYYIYYTYYFPIETEVKKIEVLNRRSLMEQARQFSNNSQLNMPSITIDSFHDTSSISSITESSLTNMTESIVSSNPEESKLRTNMNKHKSLSLHFSIPYEEKFIYGYETSSGVISSASSLSSVYKEISYFHRFSEPFTMWSSCNGTLNKSSITVNNLNLHNKQFDEQIEKSNTNNKIMEWFRKEGEELEIEIKKRLKLHRLQEKSITKTSNIHITPSEHKNQGEKNTNLNIMDSMEIELNSIGQVGNESNKNKDVMHSNVNEEPPELITGNRGEKDEAHKDNVDILDCTLVLW</sequence>
<comment type="caution">
    <text evidence="3">The sequence shown here is derived from an EMBL/GenBank/DDBJ whole genome shotgun (WGS) entry which is preliminary data.</text>
</comment>